<dbReference type="InterPro" id="IPR050789">
    <property type="entry name" value="Diverse_Enzym_Activities"/>
</dbReference>
<evidence type="ECO:0000256" key="2">
    <source>
        <dbReference type="ARBA" id="ARBA00022801"/>
    </source>
</evidence>
<dbReference type="Pfam" id="PF00144">
    <property type="entry name" value="Beta-lactamase"/>
    <property type="match status" value="1"/>
</dbReference>
<dbReference type="PANTHER" id="PTHR43283:SF17">
    <property type="entry name" value="(LOVD), PUTATIVE (AFU_ORTHOLOGUE AFUA_5G00920)-RELATED"/>
    <property type="match status" value="1"/>
</dbReference>
<dbReference type="SUPFAM" id="SSF56601">
    <property type="entry name" value="beta-lactamase/transpeptidase-like"/>
    <property type="match status" value="1"/>
</dbReference>
<evidence type="ECO:0000313" key="4">
    <source>
        <dbReference type="EMBL" id="KAF2181661.1"/>
    </source>
</evidence>
<organism evidence="4 5">
    <name type="scientific">Zopfia rhizophila CBS 207.26</name>
    <dbReference type="NCBI Taxonomy" id="1314779"/>
    <lineage>
        <taxon>Eukaryota</taxon>
        <taxon>Fungi</taxon>
        <taxon>Dikarya</taxon>
        <taxon>Ascomycota</taxon>
        <taxon>Pezizomycotina</taxon>
        <taxon>Dothideomycetes</taxon>
        <taxon>Dothideomycetes incertae sedis</taxon>
        <taxon>Zopfiaceae</taxon>
        <taxon>Zopfia</taxon>
    </lineage>
</organism>
<evidence type="ECO:0000259" key="3">
    <source>
        <dbReference type="Pfam" id="PF00144"/>
    </source>
</evidence>
<reference evidence="4" key="1">
    <citation type="journal article" date="2020" name="Stud. Mycol.">
        <title>101 Dothideomycetes genomes: a test case for predicting lifestyles and emergence of pathogens.</title>
        <authorList>
            <person name="Haridas S."/>
            <person name="Albert R."/>
            <person name="Binder M."/>
            <person name="Bloem J."/>
            <person name="Labutti K."/>
            <person name="Salamov A."/>
            <person name="Andreopoulos B."/>
            <person name="Baker S."/>
            <person name="Barry K."/>
            <person name="Bills G."/>
            <person name="Bluhm B."/>
            <person name="Cannon C."/>
            <person name="Castanera R."/>
            <person name="Culley D."/>
            <person name="Daum C."/>
            <person name="Ezra D."/>
            <person name="Gonzalez J."/>
            <person name="Henrissat B."/>
            <person name="Kuo A."/>
            <person name="Liang C."/>
            <person name="Lipzen A."/>
            <person name="Lutzoni F."/>
            <person name="Magnuson J."/>
            <person name="Mondo S."/>
            <person name="Nolan M."/>
            <person name="Ohm R."/>
            <person name="Pangilinan J."/>
            <person name="Park H.-J."/>
            <person name="Ramirez L."/>
            <person name="Alfaro M."/>
            <person name="Sun H."/>
            <person name="Tritt A."/>
            <person name="Yoshinaga Y."/>
            <person name="Zwiers L.-H."/>
            <person name="Turgeon B."/>
            <person name="Goodwin S."/>
            <person name="Spatafora J."/>
            <person name="Crous P."/>
            <person name="Grigoriev I."/>
        </authorList>
    </citation>
    <scope>NUCLEOTIDE SEQUENCE</scope>
    <source>
        <strain evidence="4">CBS 207.26</strain>
    </source>
</reference>
<accession>A0A6A6DQ80</accession>
<comment type="similarity">
    <text evidence="1">Belongs to the class-A beta-lactamase family.</text>
</comment>
<dbReference type="GO" id="GO:0016787">
    <property type="term" value="F:hydrolase activity"/>
    <property type="evidence" value="ECO:0007669"/>
    <property type="project" value="UniProtKB-KW"/>
</dbReference>
<name>A0A6A6DQ80_9PEZI</name>
<gene>
    <name evidence="4" type="ORF">K469DRAFT_588294</name>
</gene>
<proteinExistence type="inferred from homology"/>
<dbReference type="Proteomes" id="UP000800200">
    <property type="component" value="Unassembled WGS sequence"/>
</dbReference>
<dbReference type="EMBL" id="ML994651">
    <property type="protein sequence ID" value="KAF2181661.1"/>
    <property type="molecule type" value="Genomic_DNA"/>
</dbReference>
<dbReference type="InterPro" id="IPR001466">
    <property type="entry name" value="Beta-lactam-related"/>
</dbReference>
<dbReference type="InterPro" id="IPR012338">
    <property type="entry name" value="Beta-lactam/transpept-like"/>
</dbReference>
<dbReference type="Gene3D" id="3.40.710.10">
    <property type="entry name" value="DD-peptidase/beta-lactamase superfamily"/>
    <property type="match status" value="1"/>
</dbReference>
<keyword evidence="2" id="KW-0378">Hydrolase</keyword>
<dbReference type="PANTHER" id="PTHR43283">
    <property type="entry name" value="BETA-LACTAMASE-RELATED"/>
    <property type="match status" value="1"/>
</dbReference>
<dbReference type="OrthoDB" id="428260at2759"/>
<evidence type="ECO:0000313" key="5">
    <source>
        <dbReference type="Proteomes" id="UP000800200"/>
    </source>
</evidence>
<protein>
    <submittedName>
        <fullName evidence="4">Beta-lactamase family protein</fullName>
    </submittedName>
</protein>
<keyword evidence="5" id="KW-1185">Reference proteome</keyword>
<evidence type="ECO:0000256" key="1">
    <source>
        <dbReference type="ARBA" id="ARBA00009009"/>
    </source>
</evidence>
<sequence>MANLEQIIEKACTDEEIPGCVLHANNRDGSITYAKAFGKRSVRPGGDQSPLQLNTTMWIASCTKLMTCISAMQCVERSLLSLDAPVYSILPELKNHPVIKGFKEDGTPIEEPHKTPITLRLLLTHSSGFSYDAGHSKSQAWLKYHGKEPSGAGKLIERFSNPLVFEPGTSWVYGPSIDWAGLMVERVSKLSLEEYMRKNLWEPLGIKDMTFYLSQHPELKKRMAEMSESDPKSGKVVKMDGRMPYLTTEGQEPEDCMGGQRVFASAEEYIKVVHALLTADENERILKKESMEEFFKPQLGEESAATLATVLKHIDANNAMGGTQQEIRKDWGLGGLLLCDDSPDGKRAGTMVWGGYPNLIWFCDRKAGLCGLYAGQVVPPGDSKCAALHRRFVATMYERAESASASASLSL</sequence>
<dbReference type="AlphaFoldDB" id="A0A6A6DQ80"/>
<feature type="domain" description="Beta-lactamase-related" evidence="3">
    <location>
        <begin position="5"/>
        <end position="385"/>
    </location>
</feature>